<dbReference type="AlphaFoldDB" id="A0A8H6HGW1"/>
<comment type="subcellular location">
    <subcellularLocation>
        <location evidence="1">Membrane</location>
        <topology evidence="1">Multi-pass membrane protein</topology>
    </subcellularLocation>
</comment>
<name>A0A8H6HGW1_9AGAR</name>
<proteinExistence type="inferred from homology"/>
<keyword evidence="5" id="KW-1133">Transmembrane helix</keyword>
<evidence type="ECO:0000313" key="10">
    <source>
        <dbReference type="EMBL" id="KAF6745546.1"/>
    </source>
</evidence>
<keyword evidence="11" id="KW-1185">Reference proteome</keyword>
<keyword evidence="3" id="KW-0589">Pheromone response</keyword>
<dbReference type="GO" id="GO:0005886">
    <property type="term" value="C:plasma membrane"/>
    <property type="evidence" value="ECO:0007669"/>
    <property type="project" value="TreeGrafter"/>
</dbReference>
<reference evidence="10 11" key="1">
    <citation type="submission" date="2020-07" db="EMBL/GenBank/DDBJ databases">
        <title>Comparative genomics of pyrophilous fungi reveals a link between fire events and developmental genes.</title>
        <authorList>
            <consortium name="DOE Joint Genome Institute"/>
            <person name="Steindorff A.S."/>
            <person name="Carver A."/>
            <person name="Calhoun S."/>
            <person name="Stillman K."/>
            <person name="Liu H."/>
            <person name="Lipzen A."/>
            <person name="Pangilinan J."/>
            <person name="Labutti K."/>
            <person name="Bruns T.D."/>
            <person name="Grigoriev I.V."/>
        </authorList>
    </citation>
    <scope>NUCLEOTIDE SEQUENCE [LARGE SCALE GENOMIC DNA]</scope>
    <source>
        <strain evidence="10 11">CBS 144469</strain>
    </source>
</reference>
<dbReference type="GO" id="GO:0000750">
    <property type="term" value="P:pheromone-dependent signal transduction involved in conjugation with cellular fusion"/>
    <property type="evidence" value="ECO:0007669"/>
    <property type="project" value="TreeGrafter"/>
</dbReference>
<comment type="caution">
    <text evidence="10">The sequence shown here is derived from an EMBL/GenBank/DDBJ whole genome shotgun (WGS) entry which is preliminary data.</text>
</comment>
<evidence type="ECO:0000256" key="5">
    <source>
        <dbReference type="ARBA" id="ARBA00022989"/>
    </source>
</evidence>
<evidence type="ECO:0000256" key="4">
    <source>
        <dbReference type="ARBA" id="ARBA00022692"/>
    </source>
</evidence>
<dbReference type="PANTHER" id="PTHR28097">
    <property type="entry name" value="PHEROMONE A FACTOR RECEPTOR"/>
    <property type="match status" value="1"/>
</dbReference>
<evidence type="ECO:0000256" key="3">
    <source>
        <dbReference type="ARBA" id="ARBA00022507"/>
    </source>
</evidence>
<evidence type="ECO:0000256" key="8">
    <source>
        <dbReference type="ARBA" id="ARBA00023170"/>
    </source>
</evidence>
<dbReference type="InterPro" id="IPR001499">
    <property type="entry name" value="GPCR_STE3"/>
</dbReference>
<organism evidence="10 11">
    <name type="scientific">Ephemerocybe angulata</name>
    <dbReference type="NCBI Taxonomy" id="980116"/>
    <lineage>
        <taxon>Eukaryota</taxon>
        <taxon>Fungi</taxon>
        <taxon>Dikarya</taxon>
        <taxon>Basidiomycota</taxon>
        <taxon>Agaricomycotina</taxon>
        <taxon>Agaricomycetes</taxon>
        <taxon>Agaricomycetidae</taxon>
        <taxon>Agaricales</taxon>
        <taxon>Agaricineae</taxon>
        <taxon>Psathyrellaceae</taxon>
        <taxon>Ephemerocybe</taxon>
    </lineage>
</organism>
<evidence type="ECO:0000313" key="11">
    <source>
        <dbReference type="Proteomes" id="UP000521943"/>
    </source>
</evidence>
<dbReference type="Pfam" id="PF02076">
    <property type="entry name" value="STE3"/>
    <property type="match status" value="1"/>
</dbReference>
<evidence type="ECO:0000256" key="2">
    <source>
        <dbReference type="ARBA" id="ARBA00011085"/>
    </source>
</evidence>
<keyword evidence="9" id="KW-0807">Transducer</keyword>
<feature type="non-terminal residue" evidence="10">
    <location>
        <position position="79"/>
    </location>
</feature>
<keyword evidence="6" id="KW-0297">G-protein coupled receptor</keyword>
<dbReference type="GO" id="GO:0004932">
    <property type="term" value="F:mating-type factor pheromone receptor activity"/>
    <property type="evidence" value="ECO:0007669"/>
    <property type="project" value="InterPro"/>
</dbReference>
<evidence type="ECO:0000256" key="1">
    <source>
        <dbReference type="ARBA" id="ARBA00004141"/>
    </source>
</evidence>
<dbReference type="EMBL" id="JACGCI010000104">
    <property type="protein sequence ID" value="KAF6745546.1"/>
    <property type="molecule type" value="Genomic_DNA"/>
</dbReference>
<keyword evidence="8" id="KW-0675">Receptor</keyword>
<dbReference type="PANTHER" id="PTHR28097:SF1">
    <property type="entry name" value="PHEROMONE A FACTOR RECEPTOR"/>
    <property type="match status" value="1"/>
</dbReference>
<protein>
    <submittedName>
        <fullName evidence="10">GPCR fungal pheromone mating factor</fullName>
    </submittedName>
</protein>
<comment type="similarity">
    <text evidence="2">Belongs to the G-protein coupled receptor 4 family.</text>
</comment>
<dbReference type="Proteomes" id="UP000521943">
    <property type="component" value="Unassembled WGS sequence"/>
</dbReference>
<keyword evidence="7" id="KW-0472">Membrane</keyword>
<dbReference type="PRINTS" id="PR00899">
    <property type="entry name" value="GPCRSTE3"/>
</dbReference>
<feature type="non-terminal residue" evidence="10">
    <location>
        <position position="1"/>
    </location>
</feature>
<accession>A0A8H6HGW1</accession>
<evidence type="ECO:0000256" key="6">
    <source>
        <dbReference type="ARBA" id="ARBA00023040"/>
    </source>
</evidence>
<gene>
    <name evidence="10" type="ORF">DFP72DRAFT_753118</name>
</gene>
<sequence>PLPWHIQAGNSGTCAYMIWTALSCLNSFVTRLVWKDHARNIAPVWCDIVPSKIIIGVSVGIPASVLCISRRLYTLTAVR</sequence>
<evidence type="ECO:0000256" key="9">
    <source>
        <dbReference type="ARBA" id="ARBA00023224"/>
    </source>
</evidence>
<dbReference type="OrthoDB" id="2874149at2759"/>
<keyword evidence="4" id="KW-0812">Transmembrane</keyword>
<evidence type="ECO:0000256" key="7">
    <source>
        <dbReference type="ARBA" id="ARBA00023136"/>
    </source>
</evidence>